<dbReference type="HAMAP" id="MF_00072">
    <property type="entry name" value="Rel_fac_3"/>
    <property type="match status" value="1"/>
</dbReference>
<dbReference type="InterPro" id="IPR000795">
    <property type="entry name" value="T_Tr_GTP-bd_dom"/>
</dbReference>
<dbReference type="InterPro" id="IPR035647">
    <property type="entry name" value="EFG_III/V"/>
</dbReference>
<dbReference type="GO" id="GO:0006449">
    <property type="term" value="P:regulation of translational termination"/>
    <property type="evidence" value="ECO:0007669"/>
    <property type="project" value="UniProtKB-UniRule"/>
</dbReference>
<feature type="binding site" evidence="7">
    <location>
        <begin position="98"/>
        <end position="102"/>
    </location>
    <ligand>
        <name>GTP</name>
        <dbReference type="ChEBI" id="CHEBI:37565"/>
    </ligand>
</feature>
<dbReference type="FunFam" id="3.40.50.300:FF:000542">
    <property type="entry name" value="Peptide chain release factor 3"/>
    <property type="match status" value="1"/>
</dbReference>
<dbReference type="InterPro" id="IPR032090">
    <property type="entry name" value="RF3_C"/>
</dbReference>
<dbReference type="Pfam" id="PF00009">
    <property type="entry name" value="GTP_EFTU"/>
    <property type="match status" value="1"/>
</dbReference>
<evidence type="ECO:0000256" key="8">
    <source>
        <dbReference type="NCBIfam" id="TIGR00503"/>
    </source>
</evidence>
<comment type="subcellular location">
    <subcellularLocation>
        <location evidence="1 7">Cytoplasm</location>
    </subcellularLocation>
</comment>
<comment type="caution">
    <text evidence="10">The sequence shown here is derived from an EMBL/GenBank/DDBJ whole genome shotgun (WGS) entry which is preliminary data.</text>
</comment>
<dbReference type="PANTHER" id="PTHR43556">
    <property type="entry name" value="PEPTIDE CHAIN RELEASE FACTOR RF3"/>
    <property type="match status" value="1"/>
</dbReference>
<comment type="similarity">
    <text evidence="2 7">Belongs to the TRAFAC class translation factor GTPase superfamily. Classic translation factor GTPase family. PrfC subfamily.</text>
</comment>
<dbReference type="EMBL" id="JACHNU010000001">
    <property type="protein sequence ID" value="MBB4661305.1"/>
    <property type="molecule type" value="Genomic_DNA"/>
</dbReference>
<dbReference type="InterPro" id="IPR005225">
    <property type="entry name" value="Small_GTP-bd"/>
</dbReference>
<accession>A0A840IAC4</accession>
<feature type="binding site" evidence="7">
    <location>
        <begin position="28"/>
        <end position="35"/>
    </location>
    <ligand>
        <name>GTP</name>
        <dbReference type="ChEBI" id="CHEBI:37565"/>
    </ligand>
</feature>
<gene>
    <name evidence="7" type="primary">prfC</name>
    <name evidence="10" type="ORF">BDZ31_000878</name>
</gene>
<dbReference type="SUPFAM" id="SSF52540">
    <property type="entry name" value="P-loop containing nucleoside triphosphate hydrolases"/>
    <property type="match status" value="1"/>
</dbReference>
<dbReference type="Pfam" id="PF16658">
    <property type="entry name" value="RF3_C"/>
    <property type="match status" value="1"/>
</dbReference>
<dbReference type="NCBIfam" id="NF001964">
    <property type="entry name" value="PRK00741.1"/>
    <property type="match status" value="1"/>
</dbReference>
<evidence type="ECO:0000313" key="10">
    <source>
        <dbReference type="EMBL" id="MBB4661305.1"/>
    </source>
</evidence>
<dbReference type="SUPFAM" id="SSF54980">
    <property type="entry name" value="EF-G C-terminal domain-like"/>
    <property type="match status" value="1"/>
</dbReference>
<comment type="function">
    <text evidence="7">Increases the formation of ribosomal termination complexes and stimulates activities of RF-1 and RF-2. It binds guanine nucleotides and has strong preference for UGA stop codons. It may interact directly with the ribosome. The stimulation of RF-1 and RF-2 is significantly reduced by GTP and GDP, but not by GMP.</text>
</comment>
<evidence type="ECO:0000256" key="2">
    <source>
        <dbReference type="ARBA" id="ARBA00009978"/>
    </source>
</evidence>
<evidence type="ECO:0000256" key="1">
    <source>
        <dbReference type="ARBA" id="ARBA00004496"/>
    </source>
</evidence>
<dbReference type="PROSITE" id="PS00301">
    <property type="entry name" value="G_TR_1"/>
    <property type="match status" value="1"/>
</dbReference>
<dbReference type="GO" id="GO:0005829">
    <property type="term" value="C:cytosol"/>
    <property type="evidence" value="ECO:0007669"/>
    <property type="project" value="TreeGrafter"/>
</dbReference>
<dbReference type="GO" id="GO:0003924">
    <property type="term" value="F:GTPase activity"/>
    <property type="evidence" value="ECO:0007669"/>
    <property type="project" value="InterPro"/>
</dbReference>
<feature type="binding site" evidence="7">
    <location>
        <begin position="152"/>
        <end position="155"/>
    </location>
    <ligand>
        <name>GTP</name>
        <dbReference type="ChEBI" id="CHEBI:37565"/>
    </ligand>
</feature>
<dbReference type="InterPro" id="IPR004548">
    <property type="entry name" value="PrfC"/>
</dbReference>
<dbReference type="Gene3D" id="2.40.30.10">
    <property type="entry name" value="Translation factors"/>
    <property type="match status" value="1"/>
</dbReference>
<evidence type="ECO:0000256" key="3">
    <source>
        <dbReference type="ARBA" id="ARBA00022490"/>
    </source>
</evidence>
<dbReference type="Pfam" id="PF22042">
    <property type="entry name" value="EF-G_D2"/>
    <property type="match status" value="1"/>
</dbReference>
<dbReference type="Gene3D" id="3.30.70.3280">
    <property type="entry name" value="Peptide chain release factor 3, domain III"/>
    <property type="match status" value="1"/>
</dbReference>
<dbReference type="InterPro" id="IPR031157">
    <property type="entry name" value="G_TR_CS"/>
</dbReference>
<keyword evidence="4 7" id="KW-0547">Nucleotide-binding</keyword>
<keyword evidence="5 7" id="KW-0648">Protein biosynthesis</keyword>
<reference evidence="10 11" key="1">
    <citation type="submission" date="2020-08" db="EMBL/GenBank/DDBJ databases">
        <title>Genomic Encyclopedia of Archaeal and Bacterial Type Strains, Phase II (KMG-II): from individual species to whole genera.</title>
        <authorList>
            <person name="Goeker M."/>
        </authorList>
    </citation>
    <scope>NUCLEOTIDE SEQUENCE [LARGE SCALE GENOMIC DNA]</scope>
    <source>
        <strain evidence="10 11">DSM 23288</strain>
    </source>
</reference>
<evidence type="ECO:0000256" key="4">
    <source>
        <dbReference type="ARBA" id="ARBA00022741"/>
    </source>
</evidence>
<dbReference type="PRINTS" id="PR00315">
    <property type="entry name" value="ELONGATNFCT"/>
</dbReference>
<dbReference type="NCBIfam" id="TIGR00231">
    <property type="entry name" value="small_GTP"/>
    <property type="match status" value="1"/>
</dbReference>
<dbReference type="InterPro" id="IPR038467">
    <property type="entry name" value="RF3_dom_3_sf"/>
</dbReference>
<protein>
    <recommendedName>
        <fullName evidence="7 8">Peptide chain release factor 3</fullName>
        <shortName evidence="7">RF-3</shortName>
    </recommendedName>
</protein>
<dbReference type="AlphaFoldDB" id="A0A840IAC4"/>
<evidence type="ECO:0000259" key="9">
    <source>
        <dbReference type="PROSITE" id="PS51722"/>
    </source>
</evidence>
<evidence type="ECO:0000256" key="7">
    <source>
        <dbReference type="HAMAP-Rule" id="MF_00072"/>
    </source>
</evidence>
<feature type="domain" description="Tr-type G" evidence="9">
    <location>
        <begin position="19"/>
        <end position="289"/>
    </location>
</feature>
<dbReference type="Proteomes" id="UP000585272">
    <property type="component" value="Unassembled WGS sequence"/>
</dbReference>
<keyword evidence="6 7" id="KW-0342">GTP-binding</keyword>
<name>A0A840IAC4_9ACTN</name>
<dbReference type="GO" id="GO:0005525">
    <property type="term" value="F:GTP binding"/>
    <property type="evidence" value="ECO:0007669"/>
    <property type="project" value="UniProtKB-UniRule"/>
</dbReference>
<evidence type="ECO:0000256" key="5">
    <source>
        <dbReference type="ARBA" id="ARBA00022917"/>
    </source>
</evidence>
<dbReference type="RefSeq" id="WP_183339357.1">
    <property type="nucleotide sequence ID" value="NZ_JACHNU010000001.1"/>
</dbReference>
<dbReference type="PROSITE" id="PS51722">
    <property type="entry name" value="G_TR_2"/>
    <property type="match status" value="1"/>
</dbReference>
<dbReference type="InterPro" id="IPR053905">
    <property type="entry name" value="EF-G-like_DII"/>
</dbReference>
<keyword evidence="3 7" id="KW-0963">Cytoplasm</keyword>
<sequence>MSSAPPAPAATGSIAAEAARRRTFAIISHPDAGKTTLTEKLLLYAGALGGAEAGSVKARQGRREVTSDWMELEKRRGISVSSTVLRFEHAGTVFNLLDTPGHKDFSEDTLRVLSAVDAAVMLIDAAKGVEPQTLRLFEVARARRIPLLTFVNKYDRPGMEPLEVLDHLASVLDLEAIPLNWPVGLPGSFEGVIDRRTDLFHRFTRTSGGATIAPVEVLDAESAAGADEGAWATAREELELLDAVDEEFDDAAFRDGRATALFFGSAVSNFGVGPLLDALVAIAPAPAPRHEVDAAGEPNGVRELEAPFAGLVFKVQANMDPRHRDRIAFVRICSGRFERGMRVTNERTGRTLAMAHAHEVFGRERSLLEEGFPGDVVGVVGAQDLRVGDTLWLEEPARFPAIPSLAPEFFMFVRNGDVSRYKQFRRGLEQLDEEGVVHVLRREAAGDPVPVLAGVGRLQFDVAVNRMEHEFNAAVRLEEAPWTVARRTEPEDVPTVREATGAEVLVRADGTHLAVFRSEFVLQRLERDHPEITLDRLLTR</sequence>
<dbReference type="InterPro" id="IPR009000">
    <property type="entry name" value="Transl_B-barrel_sf"/>
</dbReference>
<evidence type="ECO:0000256" key="6">
    <source>
        <dbReference type="ARBA" id="ARBA00023134"/>
    </source>
</evidence>
<organism evidence="10 11">
    <name type="scientific">Conexibacter arvalis</name>
    <dbReference type="NCBI Taxonomy" id="912552"/>
    <lineage>
        <taxon>Bacteria</taxon>
        <taxon>Bacillati</taxon>
        <taxon>Actinomycetota</taxon>
        <taxon>Thermoleophilia</taxon>
        <taxon>Solirubrobacterales</taxon>
        <taxon>Conexibacteraceae</taxon>
        <taxon>Conexibacter</taxon>
    </lineage>
</organism>
<dbReference type="GO" id="GO:0016149">
    <property type="term" value="F:translation release factor activity, codon specific"/>
    <property type="evidence" value="ECO:0007669"/>
    <property type="project" value="UniProtKB-UniRule"/>
</dbReference>
<evidence type="ECO:0000313" key="11">
    <source>
        <dbReference type="Proteomes" id="UP000585272"/>
    </source>
</evidence>
<dbReference type="NCBIfam" id="TIGR00503">
    <property type="entry name" value="prfC"/>
    <property type="match status" value="1"/>
</dbReference>
<dbReference type="SUPFAM" id="SSF50447">
    <property type="entry name" value="Translation proteins"/>
    <property type="match status" value="1"/>
</dbReference>
<dbReference type="PANTHER" id="PTHR43556:SF2">
    <property type="entry name" value="PEPTIDE CHAIN RELEASE FACTOR RF3"/>
    <property type="match status" value="1"/>
</dbReference>
<dbReference type="GO" id="GO:0016150">
    <property type="term" value="F:translation release factor activity, codon nonspecific"/>
    <property type="evidence" value="ECO:0007669"/>
    <property type="project" value="TreeGrafter"/>
</dbReference>
<dbReference type="InterPro" id="IPR027417">
    <property type="entry name" value="P-loop_NTPase"/>
</dbReference>
<proteinExistence type="inferred from homology"/>
<dbReference type="Gene3D" id="3.40.50.300">
    <property type="entry name" value="P-loop containing nucleotide triphosphate hydrolases"/>
    <property type="match status" value="1"/>
</dbReference>
<keyword evidence="11" id="KW-1185">Reference proteome</keyword>